<dbReference type="InterPro" id="IPR020596">
    <property type="entry name" value="rRNA_Ade_Mease_Trfase_CS"/>
</dbReference>
<keyword evidence="2" id="KW-0808">Transferase</keyword>
<organism evidence="2 3">
    <name type="scientific">Alloacidobacterium dinghuense</name>
    <dbReference type="NCBI Taxonomy" id="2763107"/>
    <lineage>
        <taxon>Bacteria</taxon>
        <taxon>Pseudomonadati</taxon>
        <taxon>Acidobacteriota</taxon>
        <taxon>Terriglobia</taxon>
        <taxon>Terriglobales</taxon>
        <taxon>Acidobacteriaceae</taxon>
        <taxon>Alloacidobacterium</taxon>
    </lineage>
</organism>
<dbReference type="Pfam" id="PF13649">
    <property type="entry name" value="Methyltransf_25"/>
    <property type="match status" value="1"/>
</dbReference>
<feature type="domain" description="Methyltransferase" evidence="1">
    <location>
        <begin position="40"/>
        <end position="138"/>
    </location>
</feature>
<dbReference type="GO" id="GO:0000179">
    <property type="term" value="F:rRNA (adenine-N6,N6-)-dimethyltransferase activity"/>
    <property type="evidence" value="ECO:0007669"/>
    <property type="project" value="InterPro"/>
</dbReference>
<keyword evidence="3" id="KW-1185">Reference proteome</keyword>
<dbReference type="EMBL" id="CP060394">
    <property type="protein sequence ID" value="QNI31936.1"/>
    <property type="molecule type" value="Genomic_DNA"/>
</dbReference>
<dbReference type="Proteomes" id="UP000515312">
    <property type="component" value="Chromosome"/>
</dbReference>
<dbReference type="InterPro" id="IPR029063">
    <property type="entry name" value="SAM-dependent_MTases_sf"/>
</dbReference>
<proteinExistence type="predicted"/>
<dbReference type="Gene3D" id="3.40.50.150">
    <property type="entry name" value="Vaccinia Virus protein VP39"/>
    <property type="match status" value="1"/>
</dbReference>
<evidence type="ECO:0000313" key="3">
    <source>
        <dbReference type="Proteomes" id="UP000515312"/>
    </source>
</evidence>
<protein>
    <submittedName>
        <fullName evidence="2">Methyltransferase domain-containing protein</fullName>
    </submittedName>
</protein>
<evidence type="ECO:0000259" key="1">
    <source>
        <dbReference type="Pfam" id="PF13649"/>
    </source>
</evidence>
<dbReference type="KEGG" id="adin:H7849_23415"/>
<evidence type="ECO:0000313" key="2">
    <source>
        <dbReference type="EMBL" id="QNI31936.1"/>
    </source>
</evidence>
<sequence length="185" mass="20007">MFLFIRSLLKSPLAVGALVPSSPQLSRLIASQVCCGNSHVLEVGAGTGSITEALLNLGLPANRLFVIERDPSLVAHLYKRFPNIQVRCGDAEHAAAILCEEGISEVQTLISSLPISNLNGDNRIAILEGMMNALAVDGQLIQFTYTANCPFPAKRLGLHAERVGRVWMNIPPAVVWKFTRASYAL</sequence>
<reference evidence="2 3" key="1">
    <citation type="submission" date="2020-08" db="EMBL/GenBank/DDBJ databases">
        <title>Edaphobacter telluris sp. nov. and Acidobacterium dinghuensis sp. nov., two acidobacteria isolated from forest soil.</title>
        <authorList>
            <person name="Fu J."/>
            <person name="Qiu L."/>
        </authorList>
    </citation>
    <scope>NUCLEOTIDE SEQUENCE [LARGE SCALE GENOMIC DNA]</scope>
    <source>
        <strain evidence="2">4Y35</strain>
    </source>
</reference>
<dbReference type="PROSITE" id="PS01131">
    <property type="entry name" value="RRNA_A_DIMETH"/>
    <property type="match status" value="1"/>
</dbReference>
<accession>A0A7G8BHB6</accession>
<dbReference type="CDD" id="cd02440">
    <property type="entry name" value="AdoMet_MTases"/>
    <property type="match status" value="1"/>
</dbReference>
<dbReference type="SUPFAM" id="SSF53335">
    <property type="entry name" value="S-adenosyl-L-methionine-dependent methyltransferases"/>
    <property type="match status" value="1"/>
</dbReference>
<dbReference type="AlphaFoldDB" id="A0A7G8BHB6"/>
<dbReference type="RefSeq" id="WP_186742893.1">
    <property type="nucleotide sequence ID" value="NZ_CP060394.1"/>
</dbReference>
<keyword evidence="2" id="KW-0489">Methyltransferase</keyword>
<dbReference type="InterPro" id="IPR041698">
    <property type="entry name" value="Methyltransf_25"/>
</dbReference>
<name>A0A7G8BHB6_9BACT</name>
<gene>
    <name evidence="2" type="ORF">H7849_23415</name>
</gene>